<proteinExistence type="predicted"/>
<reference evidence="1 2" key="1">
    <citation type="submission" date="2017-05" db="EMBL/GenBank/DDBJ databases">
        <title>Vagococcus spp. assemblies.</title>
        <authorList>
            <person name="Gulvik C.A."/>
        </authorList>
    </citation>
    <scope>NUCLEOTIDE SEQUENCE [LARGE SCALE GENOMIC DNA]</scope>
    <source>
        <strain evidence="1 2">NCFB 2497</strain>
    </source>
</reference>
<dbReference type="AlphaFoldDB" id="A0A369ATG8"/>
<keyword evidence="2" id="KW-1185">Reference proteome</keyword>
<dbReference type="EMBL" id="NGJX01000009">
    <property type="protein sequence ID" value="RSU01067.1"/>
    <property type="molecule type" value="Genomic_DNA"/>
</dbReference>
<dbReference type="OrthoDB" id="2317427at2"/>
<name>A0A369ATG8_9ENTE</name>
<evidence type="ECO:0000313" key="1">
    <source>
        <dbReference type="EMBL" id="RSU01067.1"/>
    </source>
</evidence>
<gene>
    <name evidence="1" type="ORF">CBF32_09400</name>
</gene>
<accession>A0A369ATG8</accession>
<evidence type="ECO:0000313" key="2">
    <source>
        <dbReference type="Proteomes" id="UP000288197"/>
    </source>
</evidence>
<protein>
    <recommendedName>
        <fullName evidence="3">DUF2812 domain-containing protein</fullName>
    </recommendedName>
</protein>
<organism evidence="1 2">
    <name type="scientific">Vagococcus fluvialis</name>
    <dbReference type="NCBI Taxonomy" id="2738"/>
    <lineage>
        <taxon>Bacteria</taxon>
        <taxon>Bacillati</taxon>
        <taxon>Bacillota</taxon>
        <taxon>Bacilli</taxon>
        <taxon>Lactobacillales</taxon>
        <taxon>Enterococcaceae</taxon>
        <taxon>Vagococcus</taxon>
    </lineage>
</organism>
<sequence>MKKLRFYRSGSKKEAYFLQNMLTENYLLKKKIGCFYTFTENNETSKDLIIEFIDEKTFKLDSNLREDFENQTTLNKKIWLAPFYVSYSYLESELFESYSNELSDESELNFLKYRSDQLSYCQVSLVFLGIIIWLLIEIFFNTQLRSAIPIIMFTIVLLWFLLFIPGHFISKQIEELETKLGEFSTLITPTLTIAFKNMSEKPDINKLNFLGTWIFVTERKKKQEFYFKLKTDIGRENLKNKISSSLNIDKESISITSLSDLFGLNFL</sequence>
<comment type="caution">
    <text evidence="1">The sequence shown here is derived from an EMBL/GenBank/DDBJ whole genome shotgun (WGS) entry which is preliminary data.</text>
</comment>
<dbReference type="RefSeq" id="WP_114290014.1">
    <property type="nucleotide sequence ID" value="NZ_JBMEAJ010000019.1"/>
</dbReference>
<dbReference type="Proteomes" id="UP000288197">
    <property type="component" value="Unassembled WGS sequence"/>
</dbReference>
<evidence type="ECO:0008006" key="3">
    <source>
        <dbReference type="Google" id="ProtNLM"/>
    </source>
</evidence>
<dbReference type="GeneID" id="63146889"/>